<dbReference type="Gene3D" id="3.30.43.10">
    <property type="entry name" value="Uridine Diphospho-n-acetylenolpyruvylglucosamine Reductase, domain 2"/>
    <property type="match status" value="1"/>
</dbReference>
<reference evidence="4" key="1">
    <citation type="journal article" date="2019" name="Int. J. Syst. Evol. Microbiol.">
        <title>The Global Catalogue of Microorganisms (GCM) 10K type strain sequencing project: providing services to taxonomists for standard genome sequencing and annotation.</title>
        <authorList>
            <consortium name="The Broad Institute Genomics Platform"/>
            <consortium name="The Broad Institute Genome Sequencing Center for Infectious Disease"/>
            <person name="Wu L."/>
            <person name="Ma J."/>
        </authorList>
    </citation>
    <scope>NUCLEOTIDE SEQUENCE [LARGE SCALE GENOMIC DNA]</scope>
    <source>
        <strain evidence="4">JCM 18459</strain>
    </source>
</reference>
<dbReference type="RefSeq" id="WP_345455317.1">
    <property type="nucleotide sequence ID" value="NZ_BAABKG010000001.1"/>
</dbReference>
<dbReference type="Pfam" id="PF04030">
    <property type="entry name" value="ALO"/>
    <property type="match status" value="1"/>
</dbReference>
<dbReference type="SUPFAM" id="SSF56176">
    <property type="entry name" value="FAD-binding/transporter-associated domain-like"/>
    <property type="match status" value="1"/>
</dbReference>
<dbReference type="Gene3D" id="3.30.70.2530">
    <property type="match status" value="1"/>
</dbReference>
<dbReference type="InterPro" id="IPR036318">
    <property type="entry name" value="FAD-bd_PCMH-like_sf"/>
</dbReference>
<name>A0ABP9PBQ4_9ACTN</name>
<dbReference type="Proteomes" id="UP001500221">
    <property type="component" value="Unassembled WGS sequence"/>
</dbReference>
<dbReference type="PROSITE" id="PS51387">
    <property type="entry name" value="FAD_PCMH"/>
    <property type="match status" value="1"/>
</dbReference>
<dbReference type="InterPro" id="IPR006094">
    <property type="entry name" value="Oxid_FAD_bind_N"/>
</dbReference>
<evidence type="ECO:0000256" key="1">
    <source>
        <dbReference type="ARBA" id="ARBA00023002"/>
    </source>
</evidence>
<dbReference type="InterPro" id="IPR016166">
    <property type="entry name" value="FAD-bd_PCMH"/>
</dbReference>
<dbReference type="PANTHER" id="PTHR43762">
    <property type="entry name" value="L-GULONOLACTONE OXIDASE"/>
    <property type="match status" value="1"/>
</dbReference>
<gene>
    <name evidence="3" type="primary">aldO</name>
    <name evidence="3" type="ORF">GCM10023340_10920</name>
</gene>
<dbReference type="InterPro" id="IPR016167">
    <property type="entry name" value="FAD-bd_PCMH_sub1"/>
</dbReference>
<dbReference type="Gene3D" id="1.10.45.10">
    <property type="entry name" value="Vanillyl-alcohol Oxidase, Chain A, domain 4"/>
    <property type="match status" value="1"/>
</dbReference>
<comment type="caution">
    <text evidence="3">The sequence shown here is derived from an EMBL/GenBank/DDBJ whole genome shotgun (WGS) entry which is preliminary data.</text>
</comment>
<dbReference type="Gene3D" id="3.30.70.2520">
    <property type="match status" value="1"/>
</dbReference>
<dbReference type="InterPro" id="IPR016169">
    <property type="entry name" value="FAD-bd_PCMH_sub2"/>
</dbReference>
<sequence>MERDLPTRADVPAKNWAGNVTYQASARLTPTSVAELSEAVTAHERVKAVGTRHSFNDAADTDADGVQVSLEAMPDDVRLDPGTGVVSAPGGLTHAQLAAVLHEQGRALPNLASLPHISVAGAVQTGTHGSGVGNPALSSQVVAVELVDADGVAQRVARGDDDFAAVSVGLGAFGVVHRVELATVPAFEVESRVFEGLTWEALLPRWDDVLGGGYSVSLFTRYDTDEVEQVWVKRVPGGAGGDAVEVLAGLGAREAAEPLHMLPGMPVENLTPQLGSHGPWHERLPHFRSDFLPSAGEEIQAEYLLPAEAAADAVAAMRALAPVVAPLLHVSELRRVAADEAWLSPSSGRDSLAVHFTFKLDVDAVAAVLPDVEAALLPLGARPHWGKAFACDATALRAAYPRFDDFRAVLARRDPRGRFENPYLRRVLGPR</sequence>
<dbReference type="PIRSF" id="PIRSF000136">
    <property type="entry name" value="LGO_GLO"/>
    <property type="match status" value="1"/>
</dbReference>
<dbReference type="EMBL" id="BAABKG010000001">
    <property type="protein sequence ID" value="GAA5144046.1"/>
    <property type="molecule type" value="Genomic_DNA"/>
</dbReference>
<dbReference type="InterPro" id="IPR010031">
    <property type="entry name" value="FAD_lactone_oxidase-like"/>
</dbReference>
<keyword evidence="4" id="KW-1185">Reference proteome</keyword>
<dbReference type="InterPro" id="IPR007173">
    <property type="entry name" value="ALO_C"/>
</dbReference>
<dbReference type="Pfam" id="PF01565">
    <property type="entry name" value="FAD_binding_4"/>
    <property type="match status" value="1"/>
</dbReference>
<feature type="domain" description="FAD-binding PCMH-type" evidence="2">
    <location>
        <begin position="20"/>
        <end position="186"/>
    </location>
</feature>
<evidence type="ECO:0000313" key="4">
    <source>
        <dbReference type="Proteomes" id="UP001500221"/>
    </source>
</evidence>
<dbReference type="PANTHER" id="PTHR43762:SF1">
    <property type="entry name" value="D-ARABINONO-1,4-LACTONE OXIDASE"/>
    <property type="match status" value="1"/>
</dbReference>
<dbReference type="Gene3D" id="3.30.465.10">
    <property type="match status" value="1"/>
</dbReference>
<protein>
    <submittedName>
        <fullName evidence="3">Alditol oxidase</fullName>
    </submittedName>
</protein>
<evidence type="ECO:0000313" key="3">
    <source>
        <dbReference type="EMBL" id="GAA5144046.1"/>
    </source>
</evidence>
<accession>A0ABP9PBQ4</accession>
<organism evidence="3 4">
    <name type="scientific">Nocardioides marinquilinus</name>
    <dbReference type="NCBI Taxonomy" id="1210400"/>
    <lineage>
        <taxon>Bacteria</taxon>
        <taxon>Bacillati</taxon>
        <taxon>Actinomycetota</taxon>
        <taxon>Actinomycetes</taxon>
        <taxon>Propionibacteriales</taxon>
        <taxon>Nocardioidaceae</taxon>
        <taxon>Nocardioides</taxon>
    </lineage>
</organism>
<keyword evidence="1" id="KW-0560">Oxidoreductase</keyword>
<dbReference type="InterPro" id="IPR016171">
    <property type="entry name" value="Vanillyl_alc_oxidase_C-sub2"/>
</dbReference>
<evidence type="ECO:0000259" key="2">
    <source>
        <dbReference type="PROSITE" id="PS51387"/>
    </source>
</evidence>
<proteinExistence type="predicted"/>